<dbReference type="EMBL" id="CAJNOR010004364">
    <property type="protein sequence ID" value="CAF1496710.1"/>
    <property type="molecule type" value="Genomic_DNA"/>
</dbReference>
<dbReference type="AlphaFoldDB" id="A0A815T5I6"/>
<keyword evidence="2" id="KW-1185">Reference proteome</keyword>
<sequence>MDAFLGVKKLVSHSGISGKICDTETSIATPNKRPRRKPVVMTGNFRLIWLNENKDNFNNSLTQLQRVSNSINSFDDADECIDFLTYMTEDIVFMIVSETLYRDIMQVLQDIGQIKFVYIFSDNHTQLQNLNKEWSKIKGVYVDITSLCGDLLTASEMCHRNTLSINLIGESDRIVDEKLNTLECSFMYTQILKEILLTIDFTREHIDQFVKYYKERFPNGFISSHDAKMLETEYYHKSPIYWYTSSSLLYSTLNRALRLMDVGLIVKLGFFLRDLHQNIVKLHMEQFSEQSHLKPFTVYLGQGLSQTDFEQLKNATGYLLSFNNFLSTSCDREVSSIFAESNASDPNHIGVLFQISVDPSIAKMFYADIEDESQYQNEKEILFSMHSIFRVGQVK</sequence>
<dbReference type="Proteomes" id="UP000663828">
    <property type="component" value="Unassembled WGS sequence"/>
</dbReference>
<reference evidence="1" key="1">
    <citation type="submission" date="2021-02" db="EMBL/GenBank/DDBJ databases">
        <authorList>
            <person name="Nowell W R."/>
        </authorList>
    </citation>
    <scope>NUCLEOTIDE SEQUENCE</scope>
</reference>
<name>A0A815T5I6_ADIRI</name>
<gene>
    <name evidence="1" type="ORF">XAT740_LOCUS39407</name>
</gene>
<dbReference type="SUPFAM" id="SSF56399">
    <property type="entry name" value="ADP-ribosylation"/>
    <property type="match status" value="1"/>
</dbReference>
<dbReference type="PROSITE" id="PS51996">
    <property type="entry name" value="TR_MART"/>
    <property type="match status" value="1"/>
</dbReference>
<evidence type="ECO:0000313" key="1">
    <source>
        <dbReference type="EMBL" id="CAF1496710.1"/>
    </source>
</evidence>
<accession>A0A815T5I6</accession>
<protein>
    <submittedName>
        <fullName evidence="1">Uncharacterized protein</fullName>
    </submittedName>
</protein>
<dbReference type="Gene3D" id="3.90.176.10">
    <property type="entry name" value="Toxin ADP-ribosyltransferase, Chain A, domain 1"/>
    <property type="match status" value="1"/>
</dbReference>
<evidence type="ECO:0000313" key="2">
    <source>
        <dbReference type="Proteomes" id="UP000663828"/>
    </source>
</evidence>
<comment type="caution">
    <text evidence="1">The sequence shown here is derived from an EMBL/GenBank/DDBJ whole genome shotgun (WGS) entry which is preliminary data.</text>
</comment>
<organism evidence="1 2">
    <name type="scientific">Adineta ricciae</name>
    <name type="common">Rotifer</name>
    <dbReference type="NCBI Taxonomy" id="249248"/>
    <lineage>
        <taxon>Eukaryota</taxon>
        <taxon>Metazoa</taxon>
        <taxon>Spiralia</taxon>
        <taxon>Gnathifera</taxon>
        <taxon>Rotifera</taxon>
        <taxon>Eurotatoria</taxon>
        <taxon>Bdelloidea</taxon>
        <taxon>Adinetida</taxon>
        <taxon>Adinetidae</taxon>
        <taxon>Adineta</taxon>
    </lineage>
</organism>
<proteinExistence type="predicted"/>